<reference evidence="1" key="1">
    <citation type="submission" date="2021-01" db="EMBL/GenBank/DDBJ databases">
        <authorList>
            <person name="Kaushik A."/>
        </authorList>
    </citation>
    <scope>NUCLEOTIDE SEQUENCE</scope>
    <source>
        <strain evidence="1">Type strain: AG8-Rh-89/</strain>
    </source>
</reference>
<dbReference type="AlphaFoldDB" id="A0A8H3B4K3"/>
<name>A0A8H3B4K3_9AGAM</name>
<evidence type="ECO:0000313" key="1">
    <source>
        <dbReference type="EMBL" id="CAE6447290.1"/>
    </source>
</evidence>
<comment type="caution">
    <text evidence="1">The sequence shown here is derived from an EMBL/GenBank/DDBJ whole genome shotgun (WGS) entry which is preliminary data.</text>
</comment>
<accession>A0A8H3B4K3</accession>
<protein>
    <submittedName>
        <fullName evidence="1">Uncharacterized protein</fullName>
    </submittedName>
</protein>
<gene>
    <name evidence="1" type="ORF">RDB_LOCUS36873</name>
</gene>
<dbReference type="Proteomes" id="UP000663850">
    <property type="component" value="Unassembled WGS sequence"/>
</dbReference>
<sequence length="86" mass="10192">MSVAPGSTYRASNAYVRLKRHVLNLEDPVRIEFKQEWEAGNPLYEWYRRYSSGHIKAMQLRKERNAPFFHDSQKKLCLLIAYTNMA</sequence>
<evidence type="ECO:0000313" key="2">
    <source>
        <dbReference type="Proteomes" id="UP000663850"/>
    </source>
</evidence>
<organism evidence="1 2">
    <name type="scientific">Rhizoctonia solani</name>
    <dbReference type="NCBI Taxonomy" id="456999"/>
    <lineage>
        <taxon>Eukaryota</taxon>
        <taxon>Fungi</taxon>
        <taxon>Dikarya</taxon>
        <taxon>Basidiomycota</taxon>
        <taxon>Agaricomycotina</taxon>
        <taxon>Agaricomycetes</taxon>
        <taxon>Cantharellales</taxon>
        <taxon>Ceratobasidiaceae</taxon>
        <taxon>Rhizoctonia</taxon>
    </lineage>
</organism>
<dbReference type="EMBL" id="CAJMWZ010002016">
    <property type="protein sequence ID" value="CAE6447290.1"/>
    <property type="molecule type" value="Genomic_DNA"/>
</dbReference>
<proteinExistence type="predicted"/>